<dbReference type="Proteomes" id="UP000292082">
    <property type="component" value="Unassembled WGS sequence"/>
</dbReference>
<evidence type="ECO:0000313" key="1">
    <source>
        <dbReference type="EMBL" id="TBU59031.1"/>
    </source>
</evidence>
<protein>
    <submittedName>
        <fullName evidence="1">Uncharacterized protein</fullName>
    </submittedName>
</protein>
<dbReference type="AlphaFoldDB" id="A0A4Q9PWP2"/>
<proteinExistence type="predicted"/>
<keyword evidence="2" id="KW-1185">Reference proteome</keyword>
<reference evidence="1 2" key="1">
    <citation type="submission" date="2019-01" db="EMBL/GenBank/DDBJ databases">
        <title>Draft genome sequences of three monokaryotic isolates of the white-rot basidiomycete fungus Dichomitus squalens.</title>
        <authorList>
            <consortium name="DOE Joint Genome Institute"/>
            <person name="Lopez S.C."/>
            <person name="Andreopoulos B."/>
            <person name="Pangilinan J."/>
            <person name="Lipzen A."/>
            <person name="Riley R."/>
            <person name="Ahrendt S."/>
            <person name="Ng V."/>
            <person name="Barry K."/>
            <person name="Daum C."/>
            <person name="Grigoriev I.V."/>
            <person name="Hilden K.S."/>
            <person name="Makela M.R."/>
            <person name="de Vries R.P."/>
        </authorList>
    </citation>
    <scope>NUCLEOTIDE SEQUENCE [LARGE SCALE GENOMIC DNA]</scope>
    <source>
        <strain evidence="1 2">CBS 464.89</strain>
    </source>
</reference>
<accession>A0A4Q9PWP2</accession>
<evidence type="ECO:0000313" key="2">
    <source>
        <dbReference type="Proteomes" id="UP000292082"/>
    </source>
</evidence>
<dbReference type="EMBL" id="ML145118">
    <property type="protein sequence ID" value="TBU59031.1"/>
    <property type="molecule type" value="Genomic_DNA"/>
</dbReference>
<name>A0A4Q9PWP2_9APHY</name>
<gene>
    <name evidence="1" type="ORF">BD310DRAFT_948305</name>
</gene>
<sequence>MPLPGRLRSPASCLLQQPCNVWDSTGSVSPCCTLASGRQQPPRAISASPRLPLGIPSAYRYRHVPPHHQTQCRRTSTNAPEAFCKQARAHCYRLTCPPAPGVLHGLGCHLPAPSPASTSAGGETASVRLRDHLDARLCFGLAGDPSPVSVEDAVMDASLAERSGQALRTTSRILPS</sequence>
<organism evidence="1 2">
    <name type="scientific">Dichomitus squalens</name>
    <dbReference type="NCBI Taxonomy" id="114155"/>
    <lineage>
        <taxon>Eukaryota</taxon>
        <taxon>Fungi</taxon>
        <taxon>Dikarya</taxon>
        <taxon>Basidiomycota</taxon>
        <taxon>Agaricomycotina</taxon>
        <taxon>Agaricomycetes</taxon>
        <taxon>Polyporales</taxon>
        <taxon>Polyporaceae</taxon>
        <taxon>Dichomitus</taxon>
    </lineage>
</organism>